<evidence type="ECO:0000313" key="3">
    <source>
        <dbReference type="EMBL" id="SFS43529.1"/>
    </source>
</evidence>
<dbReference type="EMBL" id="FPAJ01000001">
    <property type="protein sequence ID" value="SFS43529.1"/>
    <property type="molecule type" value="Genomic_DNA"/>
</dbReference>
<gene>
    <name evidence="3" type="ORF">SAMN04488040_0329</name>
</gene>
<feature type="transmembrane region" description="Helical" evidence="2">
    <location>
        <begin position="20"/>
        <end position="41"/>
    </location>
</feature>
<reference evidence="4" key="1">
    <citation type="submission" date="2016-10" db="EMBL/GenBank/DDBJ databases">
        <authorList>
            <person name="Varghese N."/>
            <person name="Submissions S."/>
        </authorList>
    </citation>
    <scope>NUCLEOTIDE SEQUENCE [LARGE SCALE GENOMIC DNA]</scope>
    <source>
        <strain evidence="4">DSM 23422</strain>
    </source>
</reference>
<keyword evidence="2" id="KW-0472">Membrane</keyword>
<keyword evidence="4" id="KW-1185">Reference proteome</keyword>
<dbReference type="RefSeq" id="WP_093914606.1">
    <property type="nucleotide sequence ID" value="NZ_FPAJ01000001.1"/>
</dbReference>
<dbReference type="STRING" id="394264.SAMN04488040_0329"/>
<feature type="region of interest" description="Disordered" evidence="1">
    <location>
        <begin position="64"/>
        <end position="92"/>
    </location>
</feature>
<evidence type="ECO:0000313" key="4">
    <source>
        <dbReference type="Proteomes" id="UP000199239"/>
    </source>
</evidence>
<sequence length="92" mass="9360">MATPEHNHTPHTTVNKTSNTGIGIVIGVLAVLVVGFAFYYFSDGDPMDTSNDINVTVEGSGDAMENAADSVGDAAQSAADSIEDAADNATGN</sequence>
<dbReference type="Proteomes" id="UP000199239">
    <property type="component" value="Unassembled WGS sequence"/>
</dbReference>
<protein>
    <submittedName>
        <fullName evidence="3">Uncharacterized protein</fullName>
    </submittedName>
</protein>
<proteinExistence type="predicted"/>
<organism evidence="3 4">
    <name type="scientific">Sulfitobacter marinus</name>
    <dbReference type="NCBI Taxonomy" id="394264"/>
    <lineage>
        <taxon>Bacteria</taxon>
        <taxon>Pseudomonadati</taxon>
        <taxon>Pseudomonadota</taxon>
        <taxon>Alphaproteobacteria</taxon>
        <taxon>Rhodobacterales</taxon>
        <taxon>Roseobacteraceae</taxon>
        <taxon>Sulfitobacter</taxon>
    </lineage>
</organism>
<keyword evidence="2" id="KW-0812">Transmembrane</keyword>
<accession>A0A1I6PTI2</accession>
<keyword evidence="2" id="KW-1133">Transmembrane helix</keyword>
<name>A0A1I6PTI2_9RHOB</name>
<dbReference type="AlphaFoldDB" id="A0A1I6PTI2"/>
<evidence type="ECO:0000256" key="2">
    <source>
        <dbReference type="SAM" id="Phobius"/>
    </source>
</evidence>
<evidence type="ECO:0000256" key="1">
    <source>
        <dbReference type="SAM" id="MobiDB-lite"/>
    </source>
</evidence>